<feature type="compositionally biased region" description="Acidic residues" evidence="1">
    <location>
        <begin position="97"/>
        <end position="107"/>
    </location>
</feature>
<dbReference type="EMBL" id="SMKE01000404">
    <property type="protein sequence ID" value="TDB93486.1"/>
    <property type="molecule type" value="Genomic_DNA"/>
</dbReference>
<gene>
    <name evidence="2" type="ORF">E1091_11850</name>
</gene>
<dbReference type="Proteomes" id="UP000295626">
    <property type="component" value="Unassembled WGS sequence"/>
</dbReference>
<evidence type="ECO:0000313" key="3">
    <source>
        <dbReference type="Proteomes" id="UP000295626"/>
    </source>
</evidence>
<keyword evidence="3" id="KW-1185">Reference proteome</keyword>
<evidence type="ECO:0000313" key="2">
    <source>
        <dbReference type="EMBL" id="TDB93486.1"/>
    </source>
</evidence>
<organism evidence="2 3">
    <name type="scientific">Micromonospora fluostatini</name>
    <dbReference type="NCBI Taxonomy" id="1629071"/>
    <lineage>
        <taxon>Bacteria</taxon>
        <taxon>Bacillati</taxon>
        <taxon>Actinomycetota</taxon>
        <taxon>Actinomycetes</taxon>
        <taxon>Micromonosporales</taxon>
        <taxon>Micromonosporaceae</taxon>
        <taxon>Micromonospora</taxon>
    </lineage>
</organism>
<name>A0ABY2DGB4_9ACTN</name>
<sequence>MSFHTVPLEYALRALDATPGDMIRVKVQSSLDPNRFSRVEWERDIVDIYIRGAIALAWNHNEPGGYHLRMTTSAERNFFAALNNPTPPLGGGSEETPASDDDEQSAA</sequence>
<accession>A0ABY2DGB4</accession>
<comment type="caution">
    <text evidence="2">The sequence shown here is derived from an EMBL/GenBank/DDBJ whole genome shotgun (WGS) entry which is preliminary data.</text>
</comment>
<evidence type="ECO:0000256" key="1">
    <source>
        <dbReference type="SAM" id="MobiDB-lite"/>
    </source>
</evidence>
<proteinExistence type="predicted"/>
<feature type="region of interest" description="Disordered" evidence="1">
    <location>
        <begin position="81"/>
        <end position="107"/>
    </location>
</feature>
<protein>
    <submittedName>
        <fullName evidence="2">Uncharacterized protein</fullName>
    </submittedName>
</protein>
<reference evidence="2 3" key="1">
    <citation type="submission" date="2019-02" db="EMBL/GenBank/DDBJ databases">
        <title>Draft genome sequences of novel Actinobacteria.</title>
        <authorList>
            <person name="Sahin N."/>
            <person name="Ay H."/>
            <person name="Saygin H."/>
        </authorList>
    </citation>
    <scope>NUCLEOTIDE SEQUENCE [LARGE SCALE GENOMIC DNA]</scope>
    <source>
        <strain evidence="2 3">JCM 30529</strain>
    </source>
</reference>